<dbReference type="RefSeq" id="WP_246522471.1">
    <property type="nucleotide sequence ID" value="NZ_JAGYWA010000011.1"/>
</dbReference>
<dbReference type="InterPro" id="IPR048469">
    <property type="entry name" value="YchJ-like_M"/>
</dbReference>
<evidence type="ECO:0000313" key="2">
    <source>
        <dbReference type="EMBL" id="MFC4750088.1"/>
    </source>
</evidence>
<comment type="caution">
    <text evidence="2">The sequence shown here is derived from an EMBL/GenBank/DDBJ whole genome shotgun (WGS) entry which is preliminary data.</text>
</comment>
<protein>
    <submittedName>
        <fullName evidence="2">YchJ family protein</fullName>
    </submittedName>
</protein>
<feature type="domain" description="YchJ-like middle NTF2-like" evidence="1">
    <location>
        <begin position="37"/>
        <end position="129"/>
    </location>
</feature>
<evidence type="ECO:0000259" key="1">
    <source>
        <dbReference type="Pfam" id="PF17775"/>
    </source>
</evidence>
<dbReference type="Pfam" id="PF17775">
    <property type="entry name" value="YchJ_M-like"/>
    <property type="match status" value="1"/>
</dbReference>
<reference evidence="3" key="1">
    <citation type="journal article" date="2019" name="Int. J. Syst. Evol. Microbiol.">
        <title>The Global Catalogue of Microorganisms (GCM) 10K type strain sequencing project: providing services to taxonomists for standard genome sequencing and annotation.</title>
        <authorList>
            <consortium name="The Broad Institute Genomics Platform"/>
            <consortium name="The Broad Institute Genome Sequencing Center for Infectious Disease"/>
            <person name="Wu L."/>
            <person name="Ma J."/>
        </authorList>
    </citation>
    <scope>NUCLEOTIDE SEQUENCE [LARGE SCALE GENOMIC DNA]</scope>
    <source>
        <strain evidence="3">WYCCWR 13023</strain>
    </source>
</reference>
<gene>
    <name evidence="2" type="ORF">ACFO5S_21725</name>
</gene>
<dbReference type="Gene3D" id="3.10.450.50">
    <property type="match status" value="1"/>
</dbReference>
<organism evidence="2 3">
    <name type="scientific">Flavobacterium branchiicola</name>
    <dbReference type="NCBI Taxonomy" id="1114875"/>
    <lineage>
        <taxon>Bacteria</taxon>
        <taxon>Pseudomonadati</taxon>
        <taxon>Bacteroidota</taxon>
        <taxon>Flavobacteriia</taxon>
        <taxon>Flavobacteriales</taxon>
        <taxon>Flavobacteriaceae</taxon>
        <taxon>Flavobacterium</taxon>
    </lineage>
</organism>
<proteinExistence type="predicted"/>
<name>A0ABV9PNB5_9FLAO</name>
<dbReference type="EMBL" id="JBHSGV010000011">
    <property type="protein sequence ID" value="MFC4750088.1"/>
    <property type="molecule type" value="Genomic_DNA"/>
</dbReference>
<dbReference type="InterPro" id="IPR032710">
    <property type="entry name" value="NTF2-like_dom_sf"/>
</dbReference>
<accession>A0ABV9PNB5</accession>
<sequence length="132" mass="15623">MEKNQLMESNKCFCDTGLDFENCCNLYLSGNQKAPSALALMRSRYSAYATHNADYLLETTYISERQFYAKAEILKWAVSNKWQKLEILSFTEDTVEFKAYFLDSNNKPQIHYEFSTFKFENNAWYYLDGKFE</sequence>
<evidence type="ECO:0000313" key="3">
    <source>
        <dbReference type="Proteomes" id="UP001595935"/>
    </source>
</evidence>
<dbReference type="SUPFAM" id="SSF54427">
    <property type="entry name" value="NTF2-like"/>
    <property type="match status" value="1"/>
</dbReference>
<dbReference type="Proteomes" id="UP001595935">
    <property type="component" value="Unassembled WGS sequence"/>
</dbReference>
<keyword evidence="3" id="KW-1185">Reference proteome</keyword>